<evidence type="ECO:0000313" key="10">
    <source>
        <dbReference type="Proteomes" id="UP000031135"/>
    </source>
</evidence>
<dbReference type="GO" id="GO:0005886">
    <property type="term" value="C:plasma membrane"/>
    <property type="evidence" value="ECO:0007669"/>
    <property type="project" value="UniProtKB-SubCell"/>
</dbReference>
<sequence length="258" mass="29221">MRKFCVMMILLSFILALFAPLISSYDPNLVDLSKAKIDPNLSHIFGTDLLGRDVFTRILYALRVSLFVGIMAAFFSVFFACVYVFLTRFFAYAFFARVLDMLLALPSLLVIMFFQSFLAGSLWNMIFIIALGHFAFVAKVLDTQLNKFQKLEFYQNAIVLGSSKMKALFSELFPACWNLLFVLFVLNIAHAITSEATLSFFGLGVELWTPSLGNMLNEASKAVFLGFWWMIFFPVVFILVLILPLLALGNDLQEEIKA</sequence>
<evidence type="ECO:0000313" key="9">
    <source>
        <dbReference type="EMBL" id="AJC91456.1"/>
    </source>
</evidence>
<dbReference type="PROSITE" id="PS50928">
    <property type="entry name" value="ABC_TM1"/>
    <property type="match status" value="1"/>
</dbReference>
<dbReference type="InterPro" id="IPR035906">
    <property type="entry name" value="MetI-like_sf"/>
</dbReference>
<dbReference type="InterPro" id="IPR000515">
    <property type="entry name" value="MetI-like"/>
</dbReference>
<keyword evidence="6 7" id="KW-0472">Membrane</keyword>
<dbReference type="InterPro" id="IPR050366">
    <property type="entry name" value="BP-dependent_transpt_permease"/>
</dbReference>
<evidence type="ECO:0000256" key="6">
    <source>
        <dbReference type="ARBA" id="ARBA00023136"/>
    </source>
</evidence>
<feature type="transmembrane region" description="Helical" evidence="7">
    <location>
        <begin position="172"/>
        <end position="192"/>
    </location>
</feature>
<dbReference type="SUPFAM" id="SSF161098">
    <property type="entry name" value="MetI-like"/>
    <property type="match status" value="1"/>
</dbReference>
<dbReference type="GO" id="GO:0071916">
    <property type="term" value="F:dipeptide transmembrane transporter activity"/>
    <property type="evidence" value="ECO:0007669"/>
    <property type="project" value="TreeGrafter"/>
</dbReference>
<evidence type="ECO:0000259" key="8">
    <source>
        <dbReference type="PROSITE" id="PS50928"/>
    </source>
</evidence>
<dbReference type="HOGENOM" id="CLU_028518_5_4_7"/>
<dbReference type="Pfam" id="PF00528">
    <property type="entry name" value="BPD_transp_1"/>
    <property type="match status" value="1"/>
</dbReference>
<comment type="similarity">
    <text evidence="7">Belongs to the binding-protein-dependent transport system permease family.</text>
</comment>
<feature type="domain" description="ABC transmembrane type-1" evidence="8">
    <location>
        <begin position="62"/>
        <end position="249"/>
    </location>
</feature>
<protein>
    <submittedName>
        <fullName evidence="9">Nickel ABC transporter, permease protein</fullName>
    </submittedName>
</protein>
<dbReference type="RefSeq" id="WP_039664613.1">
    <property type="nucleotide sequence ID" value="NZ_CP007772.1"/>
</dbReference>
<dbReference type="AlphaFoldDB" id="A0A0A8HBL4"/>
<dbReference type="EMBL" id="CP007772">
    <property type="protein sequence ID" value="AJC91456.1"/>
    <property type="molecule type" value="Genomic_DNA"/>
</dbReference>
<dbReference type="PANTHER" id="PTHR43386">
    <property type="entry name" value="OLIGOPEPTIDE TRANSPORT SYSTEM PERMEASE PROTEIN APPC"/>
    <property type="match status" value="1"/>
</dbReference>
<name>A0A0A8HBL4_9BACT</name>
<keyword evidence="2 7" id="KW-0813">Transport</keyword>
<organism evidence="9 10">
    <name type="scientific">Campylobacter subantarcticus LMG 24374</name>
    <dbReference type="NCBI Taxonomy" id="1388751"/>
    <lineage>
        <taxon>Bacteria</taxon>
        <taxon>Pseudomonadati</taxon>
        <taxon>Campylobacterota</taxon>
        <taxon>Epsilonproteobacteria</taxon>
        <taxon>Campylobacterales</taxon>
        <taxon>Campylobacteraceae</taxon>
        <taxon>Campylobacter</taxon>
    </lineage>
</organism>
<evidence type="ECO:0000256" key="4">
    <source>
        <dbReference type="ARBA" id="ARBA00022692"/>
    </source>
</evidence>
<keyword evidence="3" id="KW-1003">Cell membrane</keyword>
<keyword evidence="4 7" id="KW-0812">Transmembrane</keyword>
<feature type="transmembrane region" description="Helical" evidence="7">
    <location>
        <begin position="98"/>
        <end position="116"/>
    </location>
</feature>
<feature type="transmembrane region" description="Helical" evidence="7">
    <location>
        <begin position="122"/>
        <end position="141"/>
    </location>
</feature>
<evidence type="ECO:0000256" key="3">
    <source>
        <dbReference type="ARBA" id="ARBA00022475"/>
    </source>
</evidence>
<dbReference type="KEGG" id="csm:CSUB8521_1639"/>
<gene>
    <name evidence="9" type="primary">nikX</name>
    <name evidence="9" type="ORF">CSUB8521_1639</name>
</gene>
<dbReference type="PANTHER" id="PTHR43386:SF1">
    <property type="entry name" value="D,D-DIPEPTIDE TRANSPORT SYSTEM PERMEASE PROTEIN DDPC-RELATED"/>
    <property type="match status" value="1"/>
</dbReference>
<keyword evidence="5 7" id="KW-1133">Transmembrane helix</keyword>
<dbReference type="OrthoDB" id="9783218at2"/>
<evidence type="ECO:0000256" key="2">
    <source>
        <dbReference type="ARBA" id="ARBA00022448"/>
    </source>
</evidence>
<reference evidence="9 10" key="1">
    <citation type="journal article" date="2014" name="Genome Biol. Evol.">
        <title>Comparative Genomics of the Campylobacter lari Group.</title>
        <authorList>
            <person name="Miller W.G."/>
            <person name="Yee E."/>
            <person name="Chapman M.H."/>
            <person name="Smith T.P."/>
            <person name="Bono J.L."/>
            <person name="Huynh S."/>
            <person name="Parker C.T."/>
            <person name="Vandamme P."/>
            <person name="Luong K."/>
            <person name="Korlach J."/>
        </authorList>
    </citation>
    <scope>NUCLEOTIDE SEQUENCE [LARGE SCALE GENOMIC DNA]</scope>
    <source>
        <strain evidence="9 10">LMG 24374</strain>
    </source>
</reference>
<proteinExistence type="inferred from homology"/>
<comment type="subcellular location">
    <subcellularLocation>
        <location evidence="1 7">Cell membrane</location>
        <topology evidence="1 7">Multi-pass membrane protein</topology>
    </subcellularLocation>
</comment>
<dbReference type="Proteomes" id="UP000031135">
    <property type="component" value="Chromosome"/>
</dbReference>
<accession>A0A0A8HBL4</accession>
<dbReference type="Gene3D" id="1.10.3720.10">
    <property type="entry name" value="MetI-like"/>
    <property type="match status" value="1"/>
</dbReference>
<evidence type="ECO:0000256" key="7">
    <source>
        <dbReference type="RuleBase" id="RU363032"/>
    </source>
</evidence>
<evidence type="ECO:0000256" key="5">
    <source>
        <dbReference type="ARBA" id="ARBA00022989"/>
    </source>
</evidence>
<feature type="transmembrane region" description="Helical" evidence="7">
    <location>
        <begin position="227"/>
        <end position="248"/>
    </location>
</feature>
<feature type="transmembrane region" description="Helical" evidence="7">
    <location>
        <begin position="58"/>
        <end position="86"/>
    </location>
</feature>
<evidence type="ECO:0000256" key="1">
    <source>
        <dbReference type="ARBA" id="ARBA00004651"/>
    </source>
</evidence>